<feature type="repeat" description="TPR" evidence="3">
    <location>
        <begin position="343"/>
        <end position="376"/>
    </location>
</feature>
<dbReference type="Pfam" id="PF13431">
    <property type="entry name" value="TPR_17"/>
    <property type="match status" value="1"/>
</dbReference>
<dbReference type="Gene3D" id="1.25.40.10">
    <property type="entry name" value="Tetratricopeptide repeat domain"/>
    <property type="match status" value="2"/>
</dbReference>
<accession>A0A1V4IC61</accession>
<evidence type="ECO:0000256" key="1">
    <source>
        <dbReference type="ARBA" id="ARBA00022737"/>
    </source>
</evidence>
<proteinExistence type="predicted"/>
<keyword evidence="2 3" id="KW-0802">TPR repeat</keyword>
<dbReference type="SMART" id="SM00028">
    <property type="entry name" value="TPR"/>
    <property type="match status" value="3"/>
</dbReference>
<keyword evidence="1" id="KW-0677">Repeat</keyword>
<feature type="repeat" description="TPR" evidence="3">
    <location>
        <begin position="275"/>
        <end position="308"/>
    </location>
</feature>
<dbReference type="EMBL" id="MZGV01000084">
    <property type="protein sequence ID" value="OPJ57444.1"/>
    <property type="molecule type" value="Genomic_DNA"/>
</dbReference>
<dbReference type="PANTHER" id="PTHR44943">
    <property type="entry name" value="CELLULOSE SYNTHASE OPERON PROTEIN C"/>
    <property type="match status" value="1"/>
</dbReference>
<evidence type="ECO:0000313" key="4">
    <source>
        <dbReference type="EMBL" id="OPJ57444.1"/>
    </source>
</evidence>
<dbReference type="InterPro" id="IPR019734">
    <property type="entry name" value="TPR_rpt"/>
</dbReference>
<dbReference type="SUPFAM" id="SSF48452">
    <property type="entry name" value="TPR-like"/>
    <property type="match status" value="1"/>
</dbReference>
<organism evidence="4 5">
    <name type="scientific">Clostridium oryzae</name>
    <dbReference type="NCBI Taxonomy" id="1450648"/>
    <lineage>
        <taxon>Bacteria</taxon>
        <taxon>Bacillati</taxon>
        <taxon>Bacillota</taxon>
        <taxon>Clostridia</taxon>
        <taxon>Eubacteriales</taxon>
        <taxon>Clostridiaceae</taxon>
        <taxon>Clostridium</taxon>
    </lineage>
</organism>
<evidence type="ECO:0000256" key="2">
    <source>
        <dbReference type="ARBA" id="ARBA00022803"/>
    </source>
</evidence>
<comment type="caution">
    <text evidence="4">The sequence shown here is derived from an EMBL/GenBank/DDBJ whole genome shotgun (WGS) entry which is preliminary data.</text>
</comment>
<name>A0A1V4IC61_9CLOT</name>
<dbReference type="InterPro" id="IPR051685">
    <property type="entry name" value="Ycf3/AcsC/BcsC/TPR_MFPF"/>
</dbReference>
<protein>
    <submittedName>
        <fullName evidence="4">Tetratricopeptide repeat protein</fullName>
    </submittedName>
</protein>
<evidence type="ECO:0000256" key="3">
    <source>
        <dbReference type="PROSITE-ProRule" id="PRU00339"/>
    </source>
</evidence>
<reference evidence="4 5" key="1">
    <citation type="submission" date="2017-03" db="EMBL/GenBank/DDBJ databases">
        <title>Genome sequence of Clostridium oryzae DSM 28571.</title>
        <authorList>
            <person name="Poehlein A."/>
            <person name="Daniel R."/>
        </authorList>
    </citation>
    <scope>NUCLEOTIDE SEQUENCE [LARGE SCALE GENOMIC DNA]</scope>
    <source>
        <strain evidence="4 5">DSM 28571</strain>
    </source>
</reference>
<sequence length="421" mass="49878">MSKKIKIKVVQRHSTAFIEWIKNTVMNSTIIHIDAHSDFYGVPKKKSKEFDSFIEKDSIYMTAEGDYDIGSYLSIVIETGIASKIVWVRQDFDPSNEKLEEIMYESFMSNGEGVWEFNWKGFNNENKIATAIINGVIWDFCSFENIKWNIYESIVIDIDADYFMFYRKNMRNELIRDILKRCNEHVSDKYDFIILSISFEGGFISYDFKQHIMDLFKECNSSYDIQLVTEPQIHPELNMEFRKRYNCALYLLRSGECTESNYEFLSLLNQYNWIPGVHYNIALTYRILNNYHESERFYKSALTVNPNLYMAINDLGTLYLNAGRLMKALDLYEKEIDKYDMYSDINYNMGMAYYMLRDLEKALDKFTVATNLQQINYKYSYMKAITLKELNQTKEANKILRDILNLPIQNKFRKLVNDSIE</sequence>
<keyword evidence="5" id="KW-1185">Reference proteome</keyword>
<dbReference type="Proteomes" id="UP000190080">
    <property type="component" value="Unassembled WGS sequence"/>
</dbReference>
<dbReference type="PANTHER" id="PTHR44943:SF8">
    <property type="entry name" value="TPR REPEAT-CONTAINING PROTEIN MJ0263"/>
    <property type="match status" value="1"/>
</dbReference>
<gene>
    <name evidence="4" type="ORF">CLORY_40930</name>
</gene>
<dbReference type="InterPro" id="IPR011990">
    <property type="entry name" value="TPR-like_helical_dom_sf"/>
</dbReference>
<dbReference type="RefSeq" id="WP_079428012.1">
    <property type="nucleotide sequence ID" value="NZ_MZGV01000084.1"/>
</dbReference>
<dbReference type="AlphaFoldDB" id="A0A1V4IC61"/>
<dbReference type="PROSITE" id="PS50005">
    <property type="entry name" value="TPR"/>
    <property type="match status" value="2"/>
</dbReference>
<evidence type="ECO:0000313" key="5">
    <source>
        <dbReference type="Proteomes" id="UP000190080"/>
    </source>
</evidence>
<dbReference type="OrthoDB" id="369370at2"/>
<dbReference type="STRING" id="1450648.CLORY_40930"/>